<dbReference type="GO" id="GO:0045332">
    <property type="term" value="P:phospholipid translocation"/>
    <property type="evidence" value="ECO:0007669"/>
    <property type="project" value="UniProtKB-UniRule"/>
</dbReference>
<evidence type="ECO:0000256" key="5">
    <source>
        <dbReference type="ARBA" id="ARBA00023136"/>
    </source>
</evidence>
<dbReference type="PANTHER" id="PTHR10926:SF0">
    <property type="entry name" value="CDC50, ISOFORM A"/>
    <property type="match status" value="1"/>
</dbReference>
<feature type="transmembrane region" description="Helical" evidence="7">
    <location>
        <begin position="56"/>
        <end position="75"/>
    </location>
</feature>
<name>A0A9P7V660_9ASCO</name>
<dbReference type="Pfam" id="PF03381">
    <property type="entry name" value="CDC50"/>
    <property type="match status" value="1"/>
</dbReference>
<dbReference type="GO" id="GO:0005886">
    <property type="term" value="C:plasma membrane"/>
    <property type="evidence" value="ECO:0007669"/>
    <property type="project" value="TreeGrafter"/>
</dbReference>
<evidence type="ECO:0000313" key="9">
    <source>
        <dbReference type="Proteomes" id="UP000790833"/>
    </source>
</evidence>
<evidence type="ECO:0000256" key="3">
    <source>
        <dbReference type="ARBA" id="ARBA00022692"/>
    </source>
</evidence>
<feature type="transmembrane region" description="Helical" evidence="7">
    <location>
        <begin position="356"/>
        <end position="378"/>
    </location>
</feature>
<keyword evidence="9" id="KW-1185">Reference proteome</keyword>
<dbReference type="AlphaFoldDB" id="A0A9P7V660"/>
<dbReference type="OrthoDB" id="340608at2759"/>
<comment type="similarity">
    <text evidence="2 6">Belongs to the CDC50/LEM3 family.</text>
</comment>
<evidence type="ECO:0000256" key="7">
    <source>
        <dbReference type="SAM" id="Phobius"/>
    </source>
</evidence>
<dbReference type="GO" id="GO:0005794">
    <property type="term" value="C:Golgi apparatus"/>
    <property type="evidence" value="ECO:0007669"/>
    <property type="project" value="TreeGrafter"/>
</dbReference>
<keyword evidence="3 7" id="KW-0812">Transmembrane</keyword>
<reference evidence="8" key="1">
    <citation type="submission" date="2021-03" db="EMBL/GenBank/DDBJ databases">
        <authorList>
            <person name="Palmer J.M."/>
        </authorList>
    </citation>
    <scope>NUCLEOTIDE SEQUENCE</scope>
    <source>
        <strain evidence="8">ARV_011</strain>
    </source>
</reference>
<evidence type="ECO:0000256" key="6">
    <source>
        <dbReference type="PIRNR" id="PIRNR015840"/>
    </source>
</evidence>
<dbReference type="InterPro" id="IPR005045">
    <property type="entry name" value="CDC50/LEM3_fam"/>
</dbReference>
<dbReference type="PANTHER" id="PTHR10926">
    <property type="entry name" value="CELL CYCLE CONTROL PROTEIN 50"/>
    <property type="match status" value="1"/>
</dbReference>
<keyword evidence="4 7" id="KW-1133">Transmembrane helix</keyword>
<dbReference type="PIRSF" id="PIRSF015840">
    <property type="entry name" value="DUF284_TM_euk"/>
    <property type="match status" value="1"/>
</dbReference>
<dbReference type="EMBL" id="JAHMUF010000021">
    <property type="protein sequence ID" value="KAG7192003.1"/>
    <property type="molecule type" value="Genomic_DNA"/>
</dbReference>
<evidence type="ECO:0000256" key="4">
    <source>
        <dbReference type="ARBA" id="ARBA00022989"/>
    </source>
</evidence>
<sequence length="405" mass="46243">MNFLRRRKNSSEDEDDDEFLNVTAAKNTRTKSRKPPNTAFRQQRLKAWQPILTPKLVIPLLLLVAIIFAPLGTVITQTQYNVEIIQIDYSKCESLANTEDYRSVPKSKVYYHFKGKSTDPNVKWKLINSTSHRGDEGLRCLLQFDLPKDIKPPLYLYYRLTNFYQNHRKYVQSVDLPQLKGEAVSPESLTTNCKPLRSITDDQGNEKAIYPCGLIANSMFNDTFENPVLLNPKLSDNNETYTFSQSDISWSSDKTKYKKTTYNVDDIVPPPNWAKQFPNGYTTDNLPDLNNWEHFQNWMRTAGLPNFYKLYGKNTTSTLSSGTYLMNINLNYPVSVFGGTKSVVITTSSIFGGRNVSLGIIFIIVAVVSLVMLIGFFLQHLIRPRRVGDHNFLQGSAFTAVRDQL</sequence>
<keyword evidence="5 6" id="KW-0472">Membrane</keyword>
<comment type="subcellular location">
    <subcellularLocation>
        <location evidence="1">Membrane</location>
        <topology evidence="1">Multi-pass membrane protein</topology>
    </subcellularLocation>
</comment>
<protein>
    <submittedName>
        <fullName evidence="8">Cell cycle control protein 50A</fullName>
    </submittedName>
</protein>
<accession>A0A9P7V660</accession>
<comment type="caution">
    <text evidence="8">The sequence shown here is derived from an EMBL/GenBank/DDBJ whole genome shotgun (WGS) entry which is preliminary data.</text>
</comment>
<dbReference type="RefSeq" id="XP_043047554.1">
    <property type="nucleotide sequence ID" value="XM_043193367.1"/>
</dbReference>
<evidence type="ECO:0000256" key="2">
    <source>
        <dbReference type="ARBA" id="ARBA00009457"/>
    </source>
</evidence>
<dbReference type="Proteomes" id="UP000790833">
    <property type="component" value="Unassembled WGS sequence"/>
</dbReference>
<dbReference type="GeneID" id="66115985"/>
<gene>
    <name evidence="8" type="primary">TMEM30A</name>
    <name evidence="8" type="ORF">KQ657_002611</name>
</gene>
<evidence type="ECO:0000313" key="8">
    <source>
        <dbReference type="EMBL" id="KAG7192003.1"/>
    </source>
</evidence>
<dbReference type="GO" id="GO:0005783">
    <property type="term" value="C:endoplasmic reticulum"/>
    <property type="evidence" value="ECO:0007669"/>
    <property type="project" value="TreeGrafter"/>
</dbReference>
<evidence type="ECO:0000256" key="1">
    <source>
        <dbReference type="ARBA" id="ARBA00004141"/>
    </source>
</evidence>
<proteinExistence type="inferred from homology"/>
<organism evidence="8 9">
    <name type="scientific">Scheffersomyces spartinae</name>
    <dbReference type="NCBI Taxonomy" id="45513"/>
    <lineage>
        <taxon>Eukaryota</taxon>
        <taxon>Fungi</taxon>
        <taxon>Dikarya</taxon>
        <taxon>Ascomycota</taxon>
        <taxon>Saccharomycotina</taxon>
        <taxon>Pichiomycetes</taxon>
        <taxon>Debaryomycetaceae</taxon>
        <taxon>Scheffersomyces</taxon>
    </lineage>
</organism>